<dbReference type="InterPro" id="IPR050946">
    <property type="entry name" value="AP-1_TF_bZIP"/>
</dbReference>
<keyword evidence="3" id="KW-0238">DNA-binding</keyword>
<dbReference type="GO" id="GO:0051726">
    <property type="term" value="P:regulation of cell cycle"/>
    <property type="evidence" value="ECO:0007669"/>
    <property type="project" value="TreeGrafter"/>
</dbReference>
<name>A0A914XK81_9BILA</name>
<feature type="region of interest" description="Disordered" evidence="6">
    <location>
        <begin position="17"/>
        <end position="58"/>
    </location>
</feature>
<dbReference type="PROSITE" id="PS00036">
    <property type="entry name" value="BZIP_BASIC"/>
    <property type="match status" value="1"/>
</dbReference>
<evidence type="ECO:0000256" key="3">
    <source>
        <dbReference type="ARBA" id="ARBA00023125"/>
    </source>
</evidence>
<accession>A0A914XK81</accession>
<organism evidence="8 9">
    <name type="scientific">Plectus sambesii</name>
    <dbReference type="NCBI Taxonomy" id="2011161"/>
    <lineage>
        <taxon>Eukaryota</taxon>
        <taxon>Metazoa</taxon>
        <taxon>Ecdysozoa</taxon>
        <taxon>Nematoda</taxon>
        <taxon>Chromadorea</taxon>
        <taxon>Plectida</taxon>
        <taxon>Plectina</taxon>
        <taxon>Plectoidea</taxon>
        <taxon>Plectidae</taxon>
        <taxon>Plectus</taxon>
    </lineage>
</organism>
<comment type="similarity">
    <text evidence="1">Belongs to the bZIP family. Jun subfamily.</text>
</comment>
<dbReference type="SMART" id="SM00338">
    <property type="entry name" value="BRLZ"/>
    <property type="match status" value="1"/>
</dbReference>
<protein>
    <submittedName>
        <fullName evidence="9">BZIP domain-containing protein</fullName>
    </submittedName>
</protein>
<dbReference type="Proteomes" id="UP000887566">
    <property type="component" value="Unplaced"/>
</dbReference>
<feature type="domain" description="BZIP" evidence="7">
    <location>
        <begin position="382"/>
        <end position="445"/>
    </location>
</feature>
<dbReference type="PANTHER" id="PTHR11462:SF35">
    <property type="entry name" value="TRANSCRIPTION FACTOR JRA"/>
    <property type="match status" value="1"/>
</dbReference>
<evidence type="ECO:0000313" key="8">
    <source>
        <dbReference type="Proteomes" id="UP000887566"/>
    </source>
</evidence>
<dbReference type="PROSITE" id="PS50217">
    <property type="entry name" value="BZIP"/>
    <property type="match status" value="1"/>
</dbReference>
<dbReference type="PRINTS" id="PR00043">
    <property type="entry name" value="LEUZIPPRJUN"/>
</dbReference>
<dbReference type="InterPro" id="IPR005643">
    <property type="entry name" value="JNK"/>
</dbReference>
<proteinExistence type="inferred from homology"/>
<feature type="compositionally biased region" description="Low complexity" evidence="6">
    <location>
        <begin position="43"/>
        <end position="55"/>
    </location>
</feature>
<dbReference type="WBParaSite" id="PSAMB.scaffold881size39522.g9363.t1">
    <property type="protein sequence ID" value="PSAMB.scaffold881size39522.g9363.t1"/>
    <property type="gene ID" value="PSAMB.scaffold881size39522.g9363"/>
</dbReference>
<dbReference type="InterPro" id="IPR046347">
    <property type="entry name" value="bZIP_sf"/>
</dbReference>
<keyword evidence="4" id="KW-0804">Transcription</keyword>
<keyword evidence="2" id="KW-0805">Transcription regulation</keyword>
<evidence type="ECO:0000256" key="5">
    <source>
        <dbReference type="SAM" id="Coils"/>
    </source>
</evidence>
<dbReference type="GO" id="GO:0042127">
    <property type="term" value="P:regulation of cell population proliferation"/>
    <property type="evidence" value="ECO:0007669"/>
    <property type="project" value="TreeGrafter"/>
</dbReference>
<dbReference type="InterPro" id="IPR004827">
    <property type="entry name" value="bZIP"/>
</dbReference>
<evidence type="ECO:0000256" key="1">
    <source>
        <dbReference type="ARBA" id="ARBA00006882"/>
    </source>
</evidence>
<dbReference type="PANTHER" id="PTHR11462">
    <property type="entry name" value="JUN TRANSCRIPTION FACTOR-RELATED"/>
    <property type="match status" value="1"/>
</dbReference>
<sequence>MEPTLYDDQCYSCPVSVDQMSGESSSAPTPATLAGSDARKRPISPSVSDPSSPSLKELKSSLKLDFSAPKEPSKKQLLQTPELIQRFILASPDLEKFLTQGINAVATPTPTKLLYPANVTPAQRQYAQGFIDALSHIQQLNGFVPPTTNLLSPGFITPLVVPSAPTELKRSPLAAQTVASTSSSSPAVVPSQVSVPSSVVLVQSPTRATATDPIQVASSMIMQTMSNHFSHPNFGLMPPQFAFGGPTSSSFDQSMMNSGVPGAMSTFNVKREQPVVIPNVLVDDRPPSQKDPGSYEFTALNPSVPTSIAPLAYPEPAASSFMDSNQPGPSRPSVVTSRSTAMPPPSRSTCRQDDHLVPNVTMPPPTSAYQMPNQFDMDSQDRLKLERKRARNRTAATKCRQRKMEKISYLETEVNDEKDRGAELKAEAETLRKEIAALQQALQTHRSRGCDVDGGKTVAATN</sequence>
<dbReference type="CDD" id="cd14696">
    <property type="entry name" value="bZIP_Jun"/>
    <property type="match status" value="1"/>
</dbReference>
<feature type="region of interest" description="Disordered" evidence="6">
    <location>
        <begin position="317"/>
        <end position="372"/>
    </location>
</feature>
<dbReference type="Pfam" id="PF00170">
    <property type="entry name" value="bZIP_1"/>
    <property type="match status" value="1"/>
</dbReference>
<dbReference type="GO" id="GO:0005667">
    <property type="term" value="C:transcription regulator complex"/>
    <property type="evidence" value="ECO:0007669"/>
    <property type="project" value="TreeGrafter"/>
</dbReference>
<evidence type="ECO:0000256" key="4">
    <source>
        <dbReference type="ARBA" id="ARBA00023163"/>
    </source>
</evidence>
<dbReference type="GO" id="GO:0000981">
    <property type="term" value="F:DNA-binding transcription factor activity, RNA polymerase II-specific"/>
    <property type="evidence" value="ECO:0007669"/>
    <property type="project" value="TreeGrafter"/>
</dbReference>
<keyword evidence="5" id="KW-0175">Coiled coil</keyword>
<reference evidence="9" key="1">
    <citation type="submission" date="2022-11" db="UniProtKB">
        <authorList>
            <consortium name="WormBaseParasite"/>
        </authorList>
    </citation>
    <scope>IDENTIFICATION</scope>
</reference>
<dbReference type="AlphaFoldDB" id="A0A914XK81"/>
<evidence type="ECO:0000256" key="6">
    <source>
        <dbReference type="SAM" id="MobiDB-lite"/>
    </source>
</evidence>
<evidence type="ECO:0000259" key="7">
    <source>
        <dbReference type="PROSITE" id="PS50217"/>
    </source>
</evidence>
<evidence type="ECO:0000313" key="9">
    <source>
        <dbReference type="WBParaSite" id="PSAMB.scaffold881size39522.g9363.t1"/>
    </source>
</evidence>
<keyword evidence="8" id="KW-1185">Reference proteome</keyword>
<dbReference type="GO" id="GO:0000978">
    <property type="term" value="F:RNA polymerase II cis-regulatory region sequence-specific DNA binding"/>
    <property type="evidence" value="ECO:0007669"/>
    <property type="project" value="TreeGrafter"/>
</dbReference>
<dbReference type="SUPFAM" id="SSF57959">
    <property type="entry name" value="Leucine zipper domain"/>
    <property type="match status" value="1"/>
</dbReference>
<dbReference type="Gene3D" id="1.20.5.170">
    <property type="match status" value="1"/>
</dbReference>
<feature type="compositionally biased region" description="Polar residues" evidence="6">
    <location>
        <begin position="18"/>
        <end position="29"/>
    </location>
</feature>
<dbReference type="InterPro" id="IPR002112">
    <property type="entry name" value="Leuzip_Jun"/>
</dbReference>
<feature type="coiled-coil region" evidence="5">
    <location>
        <begin position="414"/>
        <end position="448"/>
    </location>
</feature>
<evidence type="ECO:0000256" key="2">
    <source>
        <dbReference type="ARBA" id="ARBA00023015"/>
    </source>
</evidence>
<dbReference type="Pfam" id="PF03957">
    <property type="entry name" value="Jun"/>
    <property type="match status" value="1"/>
</dbReference>
<feature type="compositionally biased region" description="Polar residues" evidence="6">
    <location>
        <begin position="321"/>
        <end position="340"/>
    </location>
</feature>